<comment type="subcellular location">
    <subcellularLocation>
        <location evidence="7">Cytoplasm</location>
    </subcellularLocation>
</comment>
<dbReference type="PANTHER" id="PTHR20881:SF0">
    <property type="entry name" value="3-METHYL-2-OXOBUTANOATE HYDROXYMETHYLTRANSFERASE"/>
    <property type="match status" value="1"/>
</dbReference>
<dbReference type="EMBL" id="JACHEN010000001">
    <property type="protein sequence ID" value="MBB6214018.1"/>
    <property type="molecule type" value="Genomic_DNA"/>
</dbReference>
<dbReference type="Proteomes" id="UP000579281">
    <property type="component" value="Unassembled WGS sequence"/>
</dbReference>
<evidence type="ECO:0000313" key="11">
    <source>
        <dbReference type="EMBL" id="MBB6214018.1"/>
    </source>
</evidence>
<comment type="subunit">
    <text evidence="3 7">Homodecamer; pentamer of dimers.</text>
</comment>
<dbReference type="PIRSF" id="PIRSF000388">
    <property type="entry name" value="Pantoate_hydroxy_MeTrfase"/>
    <property type="match status" value="1"/>
</dbReference>
<evidence type="ECO:0000256" key="6">
    <source>
        <dbReference type="ARBA" id="ARBA00056497"/>
    </source>
</evidence>
<dbReference type="SUPFAM" id="SSF51621">
    <property type="entry name" value="Phosphoenolpyruvate/pyruvate domain"/>
    <property type="match status" value="1"/>
</dbReference>
<dbReference type="GO" id="GO:0005737">
    <property type="term" value="C:cytoplasm"/>
    <property type="evidence" value="ECO:0007669"/>
    <property type="project" value="UniProtKB-SubCell"/>
</dbReference>
<dbReference type="UniPathway" id="UPA00028">
    <property type="reaction ID" value="UER00003"/>
</dbReference>
<keyword evidence="7 10" id="KW-0479">Metal-binding</keyword>
<dbReference type="GO" id="GO:0032259">
    <property type="term" value="P:methylation"/>
    <property type="evidence" value="ECO:0007669"/>
    <property type="project" value="UniProtKB-KW"/>
</dbReference>
<name>A0A841KPJ9_9FIRM</name>
<keyword evidence="4 7" id="KW-0566">Pantothenate biosynthesis</keyword>
<evidence type="ECO:0000256" key="5">
    <source>
        <dbReference type="ARBA" id="ARBA00022679"/>
    </source>
</evidence>
<comment type="pathway">
    <text evidence="1 7">Cofactor biosynthesis; (R)-pantothenate biosynthesis; (R)-pantoate from 3-methyl-2-oxobutanoate: step 1/2.</text>
</comment>
<dbReference type="NCBIfam" id="TIGR00222">
    <property type="entry name" value="panB"/>
    <property type="match status" value="1"/>
</dbReference>
<dbReference type="EC" id="2.1.2.11" evidence="7"/>
<keyword evidence="11" id="KW-0489">Methyltransferase</keyword>
<sequence length="278" mass="30627">MTGKKFTTSSFIEGKKKNEKISMLTAYDYSTAKLLDEAGVDSLLVGDSLGMVVLGYENTLQVTVDDIIHHCKAVARGAKRALIIADMPFLSYHVSVEESVRNAGRMIQEGNAHAVKLEGGEEVVDKVRAIVRAQIPVIGHLGLTPQSVNLFGGFKVQGKSEEQAKKMIQDALLLQEAGVFAIVLECVPEALAKLITEKLSIPTIGIGAGKYCDGQVLVTQDMLGMFSDFKPRFVKQYAQLGENMKIACKQYIEEMRTMEFPDKEHTFAMDEEVLSKLY</sequence>
<feature type="binding site" evidence="7 9">
    <location>
        <position position="116"/>
    </location>
    <ligand>
        <name>3-methyl-2-oxobutanoate</name>
        <dbReference type="ChEBI" id="CHEBI:11851"/>
    </ligand>
</feature>
<reference evidence="11 12" key="1">
    <citation type="submission" date="2020-08" db="EMBL/GenBank/DDBJ databases">
        <title>Genomic Encyclopedia of Type Strains, Phase IV (KMG-IV): sequencing the most valuable type-strain genomes for metagenomic binning, comparative biology and taxonomic classification.</title>
        <authorList>
            <person name="Goeker M."/>
        </authorList>
    </citation>
    <scope>NUCLEOTIDE SEQUENCE [LARGE SCALE GENOMIC DNA]</scope>
    <source>
        <strain evidence="11 12">DSM 103526</strain>
    </source>
</reference>
<proteinExistence type="inferred from homology"/>
<comment type="similarity">
    <text evidence="2 7">Belongs to the PanB family.</text>
</comment>
<comment type="caution">
    <text evidence="11">The sequence shown here is derived from an EMBL/GenBank/DDBJ whole genome shotgun (WGS) entry which is preliminary data.</text>
</comment>
<protein>
    <recommendedName>
        <fullName evidence="7">3-methyl-2-oxobutanoate hydroxymethyltransferase</fullName>
        <ecNumber evidence="7">2.1.2.11</ecNumber>
    </recommendedName>
    <alternativeName>
        <fullName evidence="7">Ketopantoate hydroxymethyltransferase</fullName>
        <shortName evidence="7">KPHMT</shortName>
    </alternativeName>
</protein>
<dbReference type="NCBIfam" id="NF001452">
    <property type="entry name" value="PRK00311.1"/>
    <property type="match status" value="1"/>
</dbReference>
<evidence type="ECO:0000256" key="9">
    <source>
        <dbReference type="PIRSR" id="PIRSR000388-2"/>
    </source>
</evidence>
<dbReference type="GO" id="GO:0003864">
    <property type="term" value="F:3-methyl-2-oxobutanoate hydroxymethyltransferase activity"/>
    <property type="evidence" value="ECO:0007669"/>
    <property type="project" value="UniProtKB-UniRule"/>
</dbReference>
<organism evidence="11 12">
    <name type="scientific">Anaerosolibacter carboniphilus</name>
    <dbReference type="NCBI Taxonomy" id="1417629"/>
    <lineage>
        <taxon>Bacteria</taxon>
        <taxon>Bacillati</taxon>
        <taxon>Bacillota</taxon>
        <taxon>Clostridia</taxon>
        <taxon>Peptostreptococcales</taxon>
        <taxon>Thermotaleaceae</taxon>
        <taxon>Anaerosolibacter</taxon>
    </lineage>
</organism>
<dbReference type="GO" id="GO:0008168">
    <property type="term" value="F:methyltransferase activity"/>
    <property type="evidence" value="ECO:0007669"/>
    <property type="project" value="UniProtKB-KW"/>
</dbReference>
<dbReference type="AlphaFoldDB" id="A0A841KPJ9"/>
<gene>
    <name evidence="7" type="primary">panB</name>
    <name evidence="11" type="ORF">HNQ80_000087</name>
</gene>
<accession>A0A841KPJ9</accession>
<dbReference type="InterPro" id="IPR015813">
    <property type="entry name" value="Pyrv/PenolPyrv_kinase-like_dom"/>
</dbReference>
<feature type="binding site" evidence="7 10">
    <location>
        <position position="118"/>
    </location>
    <ligand>
        <name>Mg(2+)</name>
        <dbReference type="ChEBI" id="CHEBI:18420"/>
    </ligand>
</feature>
<comment type="catalytic activity">
    <reaction evidence="7">
        <text>(6R)-5,10-methylene-5,6,7,8-tetrahydrofolate + 3-methyl-2-oxobutanoate + H2O = 2-dehydropantoate + (6S)-5,6,7,8-tetrahydrofolate</text>
        <dbReference type="Rhea" id="RHEA:11824"/>
        <dbReference type="ChEBI" id="CHEBI:11561"/>
        <dbReference type="ChEBI" id="CHEBI:11851"/>
        <dbReference type="ChEBI" id="CHEBI:15377"/>
        <dbReference type="ChEBI" id="CHEBI:15636"/>
        <dbReference type="ChEBI" id="CHEBI:57453"/>
        <dbReference type="EC" id="2.1.2.11"/>
    </reaction>
</comment>
<evidence type="ECO:0000256" key="4">
    <source>
        <dbReference type="ARBA" id="ARBA00022655"/>
    </source>
</evidence>
<dbReference type="PANTHER" id="PTHR20881">
    <property type="entry name" value="3-METHYL-2-OXOBUTANOATE HYDROXYMETHYLTRANSFERASE"/>
    <property type="match status" value="1"/>
</dbReference>
<evidence type="ECO:0000256" key="8">
    <source>
        <dbReference type="PIRSR" id="PIRSR000388-1"/>
    </source>
</evidence>
<keyword evidence="7 10" id="KW-0460">Magnesium</keyword>
<dbReference type="Pfam" id="PF02548">
    <property type="entry name" value="Pantoate_transf"/>
    <property type="match status" value="1"/>
</dbReference>
<feature type="binding site" evidence="7 9">
    <location>
        <position position="86"/>
    </location>
    <ligand>
        <name>3-methyl-2-oxobutanoate</name>
        <dbReference type="ChEBI" id="CHEBI:11851"/>
    </ligand>
</feature>
<dbReference type="GO" id="GO:0015940">
    <property type="term" value="P:pantothenate biosynthetic process"/>
    <property type="evidence" value="ECO:0007669"/>
    <property type="project" value="UniProtKB-UniRule"/>
</dbReference>
<keyword evidence="7" id="KW-0963">Cytoplasm</keyword>
<evidence type="ECO:0000256" key="1">
    <source>
        <dbReference type="ARBA" id="ARBA00005033"/>
    </source>
</evidence>
<comment type="cofactor">
    <cofactor evidence="7 10">
        <name>Mg(2+)</name>
        <dbReference type="ChEBI" id="CHEBI:18420"/>
    </cofactor>
    <text evidence="7 10">Binds 1 Mg(2+) ion per subunit.</text>
</comment>
<dbReference type="CDD" id="cd06557">
    <property type="entry name" value="KPHMT-like"/>
    <property type="match status" value="1"/>
</dbReference>
<dbReference type="InterPro" id="IPR003700">
    <property type="entry name" value="Pantoate_hydroxy_MeTrfase"/>
</dbReference>
<feature type="binding site" evidence="7 9">
    <location>
        <begin position="47"/>
        <end position="48"/>
    </location>
    <ligand>
        <name>3-methyl-2-oxobutanoate</name>
        <dbReference type="ChEBI" id="CHEBI:11851"/>
    </ligand>
</feature>
<evidence type="ECO:0000256" key="7">
    <source>
        <dbReference type="HAMAP-Rule" id="MF_00156"/>
    </source>
</evidence>
<dbReference type="HAMAP" id="MF_00156">
    <property type="entry name" value="PanB"/>
    <property type="match status" value="1"/>
</dbReference>
<dbReference type="Gene3D" id="3.20.20.60">
    <property type="entry name" value="Phosphoenolpyruvate-binding domains"/>
    <property type="match status" value="1"/>
</dbReference>
<dbReference type="InterPro" id="IPR040442">
    <property type="entry name" value="Pyrv_kinase-like_dom_sf"/>
</dbReference>
<evidence type="ECO:0000256" key="10">
    <source>
        <dbReference type="PIRSR" id="PIRSR000388-3"/>
    </source>
</evidence>
<feature type="binding site" evidence="7 10">
    <location>
        <position position="86"/>
    </location>
    <ligand>
        <name>Mg(2+)</name>
        <dbReference type="ChEBI" id="CHEBI:18420"/>
    </ligand>
</feature>
<keyword evidence="5 7" id="KW-0808">Transferase</keyword>
<dbReference type="RefSeq" id="WP_184307055.1">
    <property type="nucleotide sequence ID" value="NZ_JACHEN010000001.1"/>
</dbReference>
<dbReference type="FunFam" id="3.20.20.60:FF:000003">
    <property type="entry name" value="3-methyl-2-oxobutanoate hydroxymethyltransferase"/>
    <property type="match status" value="1"/>
</dbReference>
<evidence type="ECO:0000256" key="2">
    <source>
        <dbReference type="ARBA" id="ARBA00008676"/>
    </source>
</evidence>
<evidence type="ECO:0000313" key="12">
    <source>
        <dbReference type="Proteomes" id="UP000579281"/>
    </source>
</evidence>
<dbReference type="GO" id="GO:0000287">
    <property type="term" value="F:magnesium ion binding"/>
    <property type="evidence" value="ECO:0007669"/>
    <property type="project" value="TreeGrafter"/>
</dbReference>
<evidence type="ECO:0000256" key="3">
    <source>
        <dbReference type="ARBA" id="ARBA00011424"/>
    </source>
</evidence>
<comment type="function">
    <text evidence="6 7">Catalyzes the reversible reaction in which hydroxymethyl group from 5,10-methylenetetrahydrofolate is transferred onto alpha-ketoisovalerate to form ketopantoate.</text>
</comment>
<keyword evidence="12" id="KW-1185">Reference proteome</keyword>
<feature type="active site" description="Proton acceptor" evidence="7 8">
    <location>
        <position position="185"/>
    </location>
</feature>
<feature type="binding site" evidence="7 10">
    <location>
        <position position="47"/>
    </location>
    <ligand>
        <name>Mg(2+)</name>
        <dbReference type="ChEBI" id="CHEBI:18420"/>
    </ligand>
</feature>